<reference evidence="1 2" key="1">
    <citation type="journal article" date="2013" name="PLoS Genet.">
        <title>Distinctive expansion of potential virulence genes in the genome of the oomycete fish pathogen Saprolegnia parasitica.</title>
        <authorList>
            <person name="Jiang R.H."/>
            <person name="de Bruijn I."/>
            <person name="Haas B.J."/>
            <person name="Belmonte R."/>
            <person name="Lobach L."/>
            <person name="Christie J."/>
            <person name="van den Ackerveken G."/>
            <person name="Bottin A."/>
            <person name="Bulone V."/>
            <person name="Diaz-Moreno S.M."/>
            <person name="Dumas B."/>
            <person name="Fan L."/>
            <person name="Gaulin E."/>
            <person name="Govers F."/>
            <person name="Grenville-Briggs L.J."/>
            <person name="Horner N.R."/>
            <person name="Levin J.Z."/>
            <person name="Mammella M."/>
            <person name="Meijer H.J."/>
            <person name="Morris P."/>
            <person name="Nusbaum C."/>
            <person name="Oome S."/>
            <person name="Phillips A.J."/>
            <person name="van Rooyen D."/>
            <person name="Rzeszutek E."/>
            <person name="Saraiva M."/>
            <person name="Secombes C.J."/>
            <person name="Seidl M.F."/>
            <person name="Snel B."/>
            <person name="Stassen J.H."/>
            <person name="Sykes S."/>
            <person name="Tripathy S."/>
            <person name="van den Berg H."/>
            <person name="Vega-Arreguin J.C."/>
            <person name="Wawra S."/>
            <person name="Young S.K."/>
            <person name="Zeng Q."/>
            <person name="Dieguez-Uribeondo J."/>
            <person name="Russ C."/>
            <person name="Tyler B.M."/>
            <person name="van West P."/>
        </authorList>
    </citation>
    <scope>NUCLEOTIDE SEQUENCE [LARGE SCALE GENOMIC DNA]</scope>
    <source>
        <strain evidence="1 2">CBS 223.65</strain>
    </source>
</reference>
<dbReference type="EMBL" id="KK584334">
    <property type="protein sequence ID" value="KDO16105.1"/>
    <property type="molecule type" value="Genomic_DNA"/>
</dbReference>
<keyword evidence="2" id="KW-1185">Reference proteome</keyword>
<proteinExistence type="predicted"/>
<dbReference type="RefSeq" id="XP_012213187.1">
    <property type="nucleotide sequence ID" value="XM_012357797.1"/>
</dbReference>
<dbReference type="OrthoDB" id="10331839at2759"/>
<sequence length="479" mass="52699">FGWEHFVSALQSLLRRWSPTHLEHAFQLVASLAGVDPTPVCSRLAAPFLGELVRASYDVLHPQLVLRLRTPITAYAEATSLLTRSLLLEQYVDVTRFEVVAGTWLYDRLPTALLLEIAAFGATDVCKIATLVARHPASFPPIAVVTPAVWAARKVNVNLNVNLNLGSLVPDVARIGPPAAFDNAAWGSVLLVDVMTATLLAAKCDAIGWSPAFLEACYVHAGLALLPALVAVISMHPSLGATTKVVAIFQRAPEVLRRTTPPDTIGHLARFYAQHGRPNVTPQRPPSISDVQLHLLLTVLEGMASTGQIDALVTSVLHELDGMSWALHAYRAVIYRLLVSFPHLLTPHARLRLVDACLQSHEAALQVPRRGLAMDDLYVACDCVACTRLHRELLASDMRCLLSMSGPVPRCLRQLVHDHNDRLLLEHECATSYRVRKTLLSVVRTANGPDGDLRRVTALQELKTTTLQPPAKRRWLWFF</sequence>
<dbReference type="GeneID" id="24139885"/>
<dbReference type="KEGG" id="spar:SPRG_18360"/>
<dbReference type="VEuPathDB" id="FungiDB:SPRG_18360"/>
<evidence type="ECO:0000313" key="1">
    <source>
        <dbReference type="EMBL" id="KDO16105.1"/>
    </source>
</evidence>
<dbReference type="AlphaFoldDB" id="A0A067BH79"/>
<name>A0A067BH79_SAPPC</name>
<feature type="non-terminal residue" evidence="1">
    <location>
        <position position="1"/>
    </location>
</feature>
<dbReference type="Proteomes" id="UP000030745">
    <property type="component" value="Unassembled WGS sequence"/>
</dbReference>
<accession>A0A067BH79</accession>
<evidence type="ECO:0000313" key="2">
    <source>
        <dbReference type="Proteomes" id="UP000030745"/>
    </source>
</evidence>
<gene>
    <name evidence="1" type="ORF">SPRG_18360</name>
</gene>
<organism evidence="1 2">
    <name type="scientific">Saprolegnia parasitica (strain CBS 223.65)</name>
    <dbReference type="NCBI Taxonomy" id="695850"/>
    <lineage>
        <taxon>Eukaryota</taxon>
        <taxon>Sar</taxon>
        <taxon>Stramenopiles</taxon>
        <taxon>Oomycota</taxon>
        <taxon>Saprolegniomycetes</taxon>
        <taxon>Saprolegniales</taxon>
        <taxon>Saprolegniaceae</taxon>
        <taxon>Saprolegnia</taxon>
    </lineage>
</organism>
<protein>
    <submittedName>
        <fullName evidence="1">Uncharacterized protein</fullName>
    </submittedName>
</protein>